<evidence type="ECO:0000259" key="3">
    <source>
        <dbReference type="Pfam" id="PF03463"/>
    </source>
</evidence>
<evidence type="ECO:0000313" key="5">
    <source>
        <dbReference type="EMBL" id="GAH08502.1"/>
    </source>
</evidence>
<dbReference type="PANTHER" id="PTHR10113">
    <property type="entry name" value="PEPTIDE CHAIN RELEASE FACTOR SUBUNIT 1"/>
    <property type="match status" value="1"/>
</dbReference>
<keyword evidence="2" id="KW-0648">Protein biosynthesis</keyword>
<proteinExistence type="inferred from homology"/>
<reference evidence="5" key="1">
    <citation type="journal article" date="2014" name="Front. Microbiol.">
        <title>High frequency of phylogenetically diverse reductive dehalogenase-homologous genes in deep subseafloor sedimentary metagenomes.</title>
        <authorList>
            <person name="Kawai M."/>
            <person name="Futagami T."/>
            <person name="Toyoda A."/>
            <person name="Takaki Y."/>
            <person name="Nishi S."/>
            <person name="Hori S."/>
            <person name="Arai W."/>
            <person name="Tsubouchi T."/>
            <person name="Morono Y."/>
            <person name="Uchiyama I."/>
            <person name="Ito T."/>
            <person name="Fujiyama A."/>
            <person name="Inagaki F."/>
            <person name="Takami H."/>
        </authorList>
    </citation>
    <scope>NUCLEOTIDE SEQUENCE</scope>
    <source>
        <strain evidence="5">Expedition CK06-06</strain>
    </source>
</reference>
<dbReference type="AlphaFoldDB" id="X1CL89"/>
<dbReference type="SUPFAM" id="SSF55481">
    <property type="entry name" value="N-terminal domain of eukaryotic peptide chain release factor subunit 1, ERF1"/>
    <property type="match status" value="1"/>
</dbReference>
<accession>X1CL89</accession>
<dbReference type="Gene3D" id="3.30.960.10">
    <property type="entry name" value="eRF1 domain 1"/>
    <property type="match status" value="1"/>
</dbReference>
<dbReference type="GO" id="GO:0003747">
    <property type="term" value="F:translation release factor activity"/>
    <property type="evidence" value="ECO:0007669"/>
    <property type="project" value="InterPro"/>
</dbReference>
<protein>
    <submittedName>
        <fullName evidence="5">Uncharacterized protein</fullName>
    </submittedName>
</protein>
<feature type="non-terminal residue" evidence="5">
    <location>
        <position position="1"/>
    </location>
</feature>
<dbReference type="InterPro" id="IPR042226">
    <property type="entry name" value="eFR1_2_sf"/>
</dbReference>
<dbReference type="EMBL" id="BART01037533">
    <property type="protein sequence ID" value="GAH08502.1"/>
    <property type="molecule type" value="Genomic_DNA"/>
</dbReference>
<dbReference type="InterPro" id="IPR004403">
    <property type="entry name" value="Peptide_chain-rel_eRF1/aRF1"/>
</dbReference>
<evidence type="ECO:0000256" key="2">
    <source>
        <dbReference type="ARBA" id="ARBA00022917"/>
    </source>
</evidence>
<name>X1CL89_9ZZZZ</name>
<feature type="non-terminal residue" evidence="5">
    <location>
        <position position="152"/>
    </location>
</feature>
<sequence length="152" mass="17282">GENGIVIFCGITQTNKVEFFLISPPDPVGIKLYLCDHVFKIDHLKEMLESKQRYGLILIERGGATLATVQGSRIDILREEESYVPGKHKMGGQSQARFQRLTEEAAQRWYTKITEIMNTLYLEDYPVEAIIVGGPALTKSEFLENKSLDYRL</sequence>
<dbReference type="InterPro" id="IPR005141">
    <property type="entry name" value="eRF1_2"/>
</dbReference>
<dbReference type="Pfam" id="PF03463">
    <property type="entry name" value="eRF1_1"/>
    <property type="match status" value="1"/>
</dbReference>
<gene>
    <name evidence="5" type="ORF">S01H4_62749</name>
</gene>
<dbReference type="InterPro" id="IPR005140">
    <property type="entry name" value="eRF1_Pelota-like_N"/>
</dbReference>
<evidence type="ECO:0000256" key="1">
    <source>
        <dbReference type="ARBA" id="ARBA00005326"/>
    </source>
</evidence>
<organism evidence="5">
    <name type="scientific">marine sediment metagenome</name>
    <dbReference type="NCBI Taxonomy" id="412755"/>
    <lineage>
        <taxon>unclassified sequences</taxon>
        <taxon>metagenomes</taxon>
        <taxon>ecological metagenomes</taxon>
    </lineage>
</organism>
<feature type="domain" description="eRF1/Pelota-like N-terminal" evidence="3">
    <location>
        <begin position="2"/>
        <end position="48"/>
    </location>
</feature>
<dbReference type="InterPro" id="IPR024049">
    <property type="entry name" value="eRF1_1_sf"/>
</dbReference>
<evidence type="ECO:0000259" key="4">
    <source>
        <dbReference type="Pfam" id="PF03464"/>
    </source>
</evidence>
<comment type="caution">
    <text evidence="5">The sequence shown here is derived from an EMBL/GenBank/DDBJ whole genome shotgun (WGS) entry which is preliminary data.</text>
</comment>
<feature type="domain" description="eRF1" evidence="4">
    <location>
        <begin position="54"/>
        <end position="151"/>
    </location>
</feature>
<dbReference type="Gene3D" id="3.30.420.60">
    <property type="entry name" value="eRF1 domain 2"/>
    <property type="match status" value="1"/>
</dbReference>
<comment type="similarity">
    <text evidence="1">Belongs to the eukaryotic release factor 1 family.</text>
</comment>
<dbReference type="SUPFAM" id="SSF53137">
    <property type="entry name" value="Translational machinery components"/>
    <property type="match status" value="1"/>
</dbReference>
<dbReference type="Pfam" id="PF03464">
    <property type="entry name" value="eRF1_2"/>
    <property type="match status" value="1"/>
</dbReference>